<keyword evidence="3" id="KW-1185">Reference proteome</keyword>
<dbReference type="Pfam" id="PF14216">
    <property type="entry name" value="DUF4326"/>
    <property type="match status" value="1"/>
</dbReference>
<comment type="caution">
    <text evidence="2">The sequence shown here is derived from an EMBL/GenBank/DDBJ whole genome shotgun (WGS) entry which is preliminary data.</text>
</comment>
<accession>A0ABV6JT05</accession>
<sequence length="125" mass="13839">MTAKSTAAAAERSASLVREPVRIQLSRKKGWRMPPNTVKVSRGTAWGNPHRVGISLCDNGDGRLRYMDAADAVAAYRRDLPFWQEHRMQPPLSSLRGKNLACWCKEGPCHADALLDLANREAPDA</sequence>
<proteinExistence type="predicted"/>
<dbReference type="EMBL" id="JBHLUN010000007">
    <property type="protein sequence ID" value="MFC0408855.1"/>
    <property type="molecule type" value="Genomic_DNA"/>
</dbReference>
<evidence type="ECO:0000259" key="1">
    <source>
        <dbReference type="Pfam" id="PF14216"/>
    </source>
</evidence>
<feature type="domain" description="DUF4326" evidence="1">
    <location>
        <begin position="27"/>
        <end position="115"/>
    </location>
</feature>
<gene>
    <name evidence="2" type="ORF">ACFFGY_11375</name>
</gene>
<reference evidence="2 3" key="1">
    <citation type="submission" date="2024-09" db="EMBL/GenBank/DDBJ databases">
        <authorList>
            <person name="Sun Q."/>
            <person name="Mori K."/>
        </authorList>
    </citation>
    <scope>NUCLEOTIDE SEQUENCE [LARGE SCALE GENOMIC DNA]</scope>
    <source>
        <strain evidence="2 3">TBRC 5777</strain>
    </source>
</reference>
<protein>
    <submittedName>
        <fullName evidence="2">DUF4326 domain-containing protein</fullName>
    </submittedName>
</protein>
<name>A0ABV6JT05_9PROT</name>
<dbReference type="RefSeq" id="WP_377044602.1">
    <property type="nucleotide sequence ID" value="NZ_JBHLUN010000007.1"/>
</dbReference>
<evidence type="ECO:0000313" key="2">
    <source>
        <dbReference type="EMBL" id="MFC0408855.1"/>
    </source>
</evidence>
<dbReference type="InterPro" id="IPR025475">
    <property type="entry name" value="DUF4326"/>
</dbReference>
<organism evidence="2 3">
    <name type="scientific">Roseomonas elaeocarpi</name>
    <dbReference type="NCBI Taxonomy" id="907779"/>
    <lineage>
        <taxon>Bacteria</taxon>
        <taxon>Pseudomonadati</taxon>
        <taxon>Pseudomonadota</taxon>
        <taxon>Alphaproteobacteria</taxon>
        <taxon>Acetobacterales</taxon>
        <taxon>Roseomonadaceae</taxon>
        <taxon>Roseomonas</taxon>
    </lineage>
</organism>
<dbReference type="Proteomes" id="UP001589865">
    <property type="component" value="Unassembled WGS sequence"/>
</dbReference>
<evidence type="ECO:0000313" key="3">
    <source>
        <dbReference type="Proteomes" id="UP001589865"/>
    </source>
</evidence>